<protein>
    <recommendedName>
        <fullName evidence="2">DDE-1 domain-containing protein</fullName>
    </recommendedName>
</protein>
<dbReference type="AlphaFoldDB" id="A0AAV8X5J2"/>
<dbReference type="PANTHER" id="PTHR19303">
    <property type="entry name" value="TRANSPOSON"/>
    <property type="match status" value="1"/>
</dbReference>
<gene>
    <name evidence="3" type="ORF">NQ318_010590</name>
</gene>
<name>A0AAV8X5J2_9CUCU</name>
<feature type="region of interest" description="Disordered" evidence="1">
    <location>
        <begin position="351"/>
        <end position="402"/>
    </location>
</feature>
<dbReference type="InterPro" id="IPR013083">
    <property type="entry name" value="Znf_RING/FYVE/PHD"/>
</dbReference>
<proteinExistence type="predicted"/>
<sequence>MQRYIKRGKEQAGYVRQRQIFSEELEVKLEEYIVNCSRIYYGLTLGNLRQQEATSLARTTSFNTDNVGQFYNNLEEVLRRYKFEGHQVWNVDETGLTTVQKPSKILVEKGKKQIGRATSGEKGATVTMELADNAIGNFVPPIFKFPRVHFKPQFISQGPTCCTGAAHPSGWITGSIFHQFMEHFHKHVPSSVDSPILLLLDNHIWHLSSSILDYCKQNSIVLVSFPPHTSHRLQPNVISGFEKAGVWPFNRNVYTEQDVLFCTVTDIPLPEENEYERESGIEVHPSETAANEQENLVITPEQLILPSTSGTHYRPRTPDGHIIPPVTPEHLRPYPKVAPIKYTKTARKKVKSSILTDTPVKKALRPEEEAREKRKRMKKAAPKRKLHSSASEGSRKEAHKNQKILGQQLAARKTDSSDDEEDSLCIVCLEAFSNSKSGEEWIQCRLACKKWVHTTGLNTSSKTPAPPPLLQRLPSVDGESTRILYSSLGQAGSAPPTNEQLLRTTPNLRERTPGDMAPNVGHFVHKEQDRDPRTLIRNF</sequence>
<dbReference type="EMBL" id="JAPWTK010001267">
    <property type="protein sequence ID" value="KAJ8933222.1"/>
    <property type="molecule type" value="Genomic_DNA"/>
</dbReference>
<dbReference type="GO" id="GO:0003677">
    <property type="term" value="F:DNA binding"/>
    <property type="evidence" value="ECO:0007669"/>
    <property type="project" value="TreeGrafter"/>
</dbReference>
<evidence type="ECO:0000313" key="4">
    <source>
        <dbReference type="Proteomes" id="UP001162162"/>
    </source>
</evidence>
<dbReference type="Pfam" id="PF03184">
    <property type="entry name" value="DDE_1"/>
    <property type="match status" value="1"/>
</dbReference>
<evidence type="ECO:0000313" key="3">
    <source>
        <dbReference type="EMBL" id="KAJ8933222.1"/>
    </source>
</evidence>
<dbReference type="Proteomes" id="UP001162162">
    <property type="component" value="Unassembled WGS sequence"/>
</dbReference>
<comment type="caution">
    <text evidence="3">The sequence shown here is derived from an EMBL/GenBank/DDBJ whole genome shotgun (WGS) entry which is preliminary data.</text>
</comment>
<dbReference type="InterPro" id="IPR004875">
    <property type="entry name" value="DDE_SF_endonuclease_dom"/>
</dbReference>
<reference evidence="3" key="1">
    <citation type="journal article" date="2023" name="Insect Mol. Biol.">
        <title>Genome sequencing provides insights into the evolution of gene families encoding plant cell wall-degrading enzymes in longhorned beetles.</title>
        <authorList>
            <person name="Shin N.R."/>
            <person name="Okamura Y."/>
            <person name="Kirsch R."/>
            <person name="Pauchet Y."/>
        </authorList>
    </citation>
    <scope>NUCLEOTIDE SEQUENCE</scope>
    <source>
        <strain evidence="3">AMC_N1</strain>
    </source>
</reference>
<organism evidence="3 4">
    <name type="scientific">Aromia moschata</name>
    <dbReference type="NCBI Taxonomy" id="1265417"/>
    <lineage>
        <taxon>Eukaryota</taxon>
        <taxon>Metazoa</taxon>
        <taxon>Ecdysozoa</taxon>
        <taxon>Arthropoda</taxon>
        <taxon>Hexapoda</taxon>
        <taxon>Insecta</taxon>
        <taxon>Pterygota</taxon>
        <taxon>Neoptera</taxon>
        <taxon>Endopterygota</taxon>
        <taxon>Coleoptera</taxon>
        <taxon>Polyphaga</taxon>
        <taxon>Cucujiformia</taxon>
        <taxon>Chrysomeloidea</taxon>
        <taxon>Cerambycidae</taxon>
        <taxon>Cerambycinae</taxon>
        <taxon>Callichromatini</taxon>
        <taxon>Aromia</taxon>
    </lineage>
</organism>
<dbReference type="InterPro" id="IPR050863">
    <property type="entry name" value="CenT-Element_Derived"/>
</dbReference>
<dbReference type="GO" id="GO:0005634">
    <property type="term" value="C:nucleus"/>
    <property type="evidence" value="ECO:0007669"/>
    <property type="project" value="TreeGrafter"/>
</dbReference>
<keyword evidence="4" id="KW-1185">Reference proteome</keyword>
<dbReference type="Gene3D" id="3.30.40.10">
    <property type="entry name" value="Zinc/RING finger domain, C3HC4 (zinc finger)"/>
    <property type="match status" value="1"/>
</dbReference>
<evidence type="ECO:0000259" key="2">
    <source>
        <dbReference type="Pfam" id="PF03184"/>
    </source>
</evidence>
<feature type="domain" description="DDE-1" evidence="2">
    <location>
        <begin position="166"/>
        <end position="235"/>
    </location>
</feature>
<dbReference type="PANTHER" id="PTHR19303:SF71">
    <property type="entry name" value="ZINC FINGER PHD-TYPE DOMAIN-CONTAINING PROTEIN"/>
    <property type="match status" value="1"/>
</dbReference>
<feature type="region of interest" description="Disordered" evidence="1">
    <location>
        <begin position="308"/>
        <end position="330"/>
    </location>
</feature>
<feature type="compositionally biased region" description="Basic residues" evidence="1">
    <location>
        <begin position="373"/>
        <end position="387"/>
    </location>
</feature>
<evidence type="ECO:0000256" key="1">
    <source>
        <dbReference type="SAM" id="MobiDB-lite"/>
    </source>
</evidence>
<accession>A0AAV8X5J2</accession>